<keyword evidence="3 5" id="KW-1133">Transmembrane helix</keyword>
<evidence type="ECO:0000256" key="2">
    <source>
        <dbReference type="ARBA" id="ARBA00022692"/>
    </source>
</evidence>
<evidence type="ECO:0000313" key="7">
    <source>
        <dbReference type="Proteomes" id="UP000029734"/>
    </source>
</evidence>
<comment type="subcellular location">
    <subcellularLocation>
        <location evidence="1">Membrane</location>
        <topology evidence="1">Multi-pass membrane protein</topology>
    </subcellularLocation>
</comment>
<dbReference type="PANTHER" id="PTHR43427">
    <property type="entry name" value="CHLORIDE CHANNEL PROTEIN CLC-E"/>
    <property type="match status" value="1"/>
</dbReference>
<dbReference type="eggNOG" id="COG0038">
    <property type="taxonomic scope" value="Bacteria"/>
</dbReference>
<comment type="caution">
    <text evidence="6">The sequence shown here is derived from an EMBL/GenBank/DDBJ whole genome shotgun (WGS) entry which is preliminary data.</text>
</comment>
<protein>
    <submittedName>
        <fullName evidence="6">Voltage-gated chloride channel protein</fullName>
    </submittedName>
</protein>
<dbReference type="PRINTS" id="PR00762">
    <property type="entry name" value="CLCHANNEL"/>
</dbReference>
<dbReference type="InterPro" id="IPR014743">
    <property type="entry name" value="Cl-channel_core"/>
</dbReference>
<evidence type="ECO:0000256" key="5">
    <source>
        <dbReference type="SAM" id="Phobius"/>
    </source>
</evidence>
<feature type="transmembrane region" description="Helical" evidence="5">
    <location>
        <begin position="308"/>
        <end position="341"/>
    </location>
</feature>
<dbReference type="EMBL" id="JQCR01000002">
    <property type="protein sequence ID" value="KGE19387.1"/>
    <property type="molecule type" value="Genomic_DNA"/>
</dbReference>
<proteinExistence type="predicted"/>
<dbReference type="InterPro" id="IPR050368">
    <property type="entry name" value="ClC-type_chloride_channel"/>
</dbReference>
<evidence type="ECO:0000256" key="3">
    <source>
        <dbReference type="ARBA" id="ARBA00022989"/>
    </source>
</evidence>
<dbReference type="GO" id="GO:0016020">
    <property type="term" value="C:membrane"/>
    <property type="evidence" value="ECO:0007669"/>
    <property type="project" value="UniProtKB-SubCell"/>
</dbReference>
<dbReference type="AlphaFoldDB" id="A0A098MCU6"/>
<keyword evidence="4 5" id="KW-0472">Membrane</keyword>
<feature type="transmembrane region" description="Helical" evidence="5">
    <location>
        <begin position="231"/>
        <end position="251"/>
    </location>
</feature>
<feature type="transmembrane region" description="Helical" evidence="5">
    <location>
        <begin position="155"/>
        <end position="178"/>
    </location>
</feature>
<accession>A0A098MCU6</accession>
<dbReference type="InterPro" id="IPR001807">
    <property type="entry name" value="ClC"/>
</dbReference>
<reference evidence="6 7" key="2">
    <citation type="submission" date="2014-10" db="EMBL/GenBank/DDBJ databases">
        <title>Comparative genomics of the Paenibacillus odorifer group.</title>
        <authorList>
            <person name="Tsai Y.-C."/>
            <person name="Martin N."/>
            <person name="Korlach J."/>
            <person name="Wiedmann M."/>
        </authorList>
    </citation>
    <scope>NUCLEOTIDE SEQUENCE [LARGE SCALE GENOMIC DNA]</scope>
    <source>
        <strain evidence="6 7">DSM 18334</strain>
    </source>
</reference>
<feature type="transmembrane region" description="Helical" evidence="5">
    <location>
        <begin position="271"/>
        <end position="288"/>
    </location>
</feature>
<organism evidence="6 7">
    <name type="scientific">Paenibacillus wynnii</name>
    <dbReference type="NCBI Taxonomy" id="268407"/>
    <lineage>
        <taxon>Bacteria</taxon>
        <taxon>Bacillati</taxon>
        <taxon>Bacillota</taxon>
        <taxon>Bacilli</taxon>
        <taxon>Bacillales</taxon>
        <taxon>Paenibacillaceae</taxon>
        <taxon>Paenibacillus</taxon>
    </lineage>
</organism>
<feature type="transmembrane region" description="Helical" evidence="5">
    <location>
        <begin position="353"/>
        <end position="378"/>
    </location>
</feature>
<sequence>MRILQMGNIKKYIHVVMLLGKWILLGGLIGVVVGTTTAFLLETNDYLGKVREGNGWLIGLLPLGGIALGYMYMKFGTSMINNTLHDAAELNNLVIDAVHGTKTVLRRMGPIVYLGTFLTVVLGGSTGREGAAVQMGGSVAETVNRWFKLKADTKIMLMSGISAGFGAAFGTPITGAVFGMEMAALGKLKFEAVVPCLVASFAGHYVTENGWGVKHEHFTIQTLPDHSMLTFAKIILAAVIFGILSVSYCQLRHGIQRISERMFKKNHMKRAFVGGLIIVAFTLFAGSQDYNGRGLPMLEQSFKEDVPPYAFLAKLVFTAVTLGTGFVGGEAIPLFFMGATLGNALHAIMGLPLAFLAALGLIAVFCGGANTPIAAFLLAMELFNGKGMEYFFIACIVSYIVSGHHGLWPAQTMYEPKSRLYNVTNGEPIGRIEKRKK</sequence>
<dbReference type="Pfam" id="PF00654">
    <property type="entry name" value="Voltage_CLC"/>
    <property type="match status" value="1"/>
</dbReference>
<dbReference type="SUPFAM" id="SSF81340">
    <property type="entry name" value="Clc chloride channel"/>
    <property type="match status" value="1"/>
</dbReference>
<reference evidence="6 7" key="1">
    <citation type="submission" date="2014-08" db="EMBL/GenBank/DDBJ databases">
        <authorList>
            <person name="den Bakker H.C."/>
        </authorList>
    </citation>
    <scope>NUCLEOTIDE SEQUENCE [LARGE SCALE GENOMIC DNA]</scope>
    <source>
        <strain evidence="6 7">DSM 18334</strain>
    </source>
</reference>
<dbReference type="GO" id="GO:0015108">
    <property type="term" value="F:chloride transmembrane transporter activity"/>
    <property type="evidence" value="ECO:0007669"/>
    <property type="project" value="InterPro"/>
</dbReference>
<gene>
    <name evidence="6" type="ORF">PWYN_08570</name>
</gene>
<dbReference type="Proteomes" id="UP000029734">
    <property type="component" value="Unassembled WGS sequence"/>
</dbReference>
<dbReference type="STRING" id="268407.PWYN_08570"/>
<name>A0A098MCU6_9BACL</name>
<dbReference type="PANTHER" id="PTHR43427:SF12">
    <property type="entry name" value="CHLORIDE TRANSPORTER"/>
    <property type="match status" value="1"/>
</dbReference>
<keyword evidence="2 5" id="KW-0812">Transmembrane</keyword>
<dbReference type="Gene3D" id="1.10.3080.10">
    <property type="entry name" value="Clc chloride channel"/>
    <property type="match status" value="1"/>
</dbReference>
<evidence type="ECO:0000256" key="4">
    <source>
        <dbReference type="ARBA" id="ARBA00023136"/>
    </source>
</evidence>
<evidence type="ECO:0000313" key="6">
    <source>
        <dbReference type="EMBL" id="KGE19387.1"/>
    </source>
</evidence>
<feature type="transmembrane region" description="Helical" evidence="5">
    <location>
        <begin position="12"/>
        <end position="41"/>
    </location>
</feature>
<feature type="transmembrane region" description="Helical" evidence="5">
    <location>
        <begin position="53"/>
        <end position="73"/>
    </location>
</feature>
<dbReference type="CDD" id="cd03682">
    <property type="entry name" value="ClC_sycA_like"/>
    <property type="match status" value="1"/>
</dbReference>
<evidence type="ECO:0000256" key="1">
    <source>
        <dbReference type="ARBA" id="ARBA00004141"/>
    </source>
</evidence>
<keyword evidence="7" id="KW-1185">Reference proteome</keyword>
<feature type="transmembrane region" description="Helical" evidence="5">
    <location>
        <begin position="390"/>
        <end position="410"/>
    </location>
</feature>